<protein>
    <submittedName>
        <fullName evidence="3">Uncharacterized protein</fullName>
    </submittedName>
</protein>
<name>A0ABQ7SMA3_PHRPL</name>
<feature type="domain" description="Calcium-activated chloride channel N-terminal" evidence="1">
    <location>
        <begin position="177"/>
        <end position="222"/>
    </location>
</feature>
<dbReference type="Pfam" id="PF08434">
    <property type="entry name" value="CLCA"/>
    <property type="match status" value="2"/>
</dbReference>
<dbReference type="PANTHER" id="PTHR10579">
    <property type="entry name" value="CALCIUM-ACTIVATED CHLORIDE CHANNEL REGULATOR"/>
    <property type="match status" value="1"/>
</dbReference>
<organism evidence="3 4">
    <name type="scientific">Phrynosoma platyrhinos</name>
    <name type="common">Desert horned lizard</name>
    <dbReference type="NCBI Taxonomy" id="52577"/>
    <lineage>
        <taxon>Eukaryota</taxon>
        <taxon>Metazoa</taxon>
        <taxon>Chordata</taxon>
        <taxon>Craniata</taxon>
        <taxon>Vertebrata</taxon>
        <taxon>Euteleostomi</taxon>
        <taxon>Lepidosauria</taxon>
        <taxon>Squamata</taxon>
        <taxon>Bifurcata</taxon>
        <taxon>Unidentata</taxon>
        <taxon>Episquamata</taxon>
        <taxon>Toxicofera</taxon>
        <taxon>Iguania</taxon>
        <taxon>Phrynosomatidae</taxon>
        <taxon>Phrynosomatinae</taxon>
        <taxon>Phrynosoma</taxon>
    </lineage>
</organism>
<dbReference type="Pfam" id="PF13519">
    <property type="entry name" value="VWA_2"/>
    <property type="match status" value="1"/>
</dbReference>
<proteinExistence type="predicted"/>
<feature type="domain" description="Calcium-activated chloride channel N-terminal" evidence="1">
    <location>
        <begin position="33"/>
        <end position="174"/>
    </location>
</feature>
<dbReference type="InterPro" id="IPR051266">
    <property type="entry name" value="CLCR"/>
</dbReference>
<dbReference type="NCBIfam" id="NF041940">
    <property type="entry name" value="choice_anch_X"/>
    <property type="match status" value="1"/>
</dbReference>
<dbReference type="InterPro" id="IPR002035">
    <property type="entry name" value="VWF_A"/>
</dbReference>
<evidence type="ECO:0000259" key="2">
    <source>
        <dbReference type="Pfam" id="PF13519"/>
    </source>
</evidence>
<evidence type="ECO:0000259" key="1">
    <source>
        <dbReference type="Pfam" id="PF08434"/>
    </source>
</evidence>
<comment type="caution">
    <text evidence="3">The sequence shown here is derived from an EMBL/GenBank/DDBJ whole genome shotgun (WGS) entry which is preliminary data.</text>
</comment>
<accession>A0ABQ7SMA3</accession>
<keyword evidence="4" id="KW-1185">Reference proteome</keyword>
<dbReference type="InterPro" id="IPR036465">
    <property type="entry name" value="vWFA_dom_sf"/>
</dbReference>
<dbReference type="InterPro" id="IPR013642">
    <property type="entry name" value="CLCA_N"/>
</dbReference>
<gene>
    <name evidence="3" type="ORF">JD844_017652</name>
</gene>
<dbReference type="Proteomes" id="UP000826234">
    <property type="component" value="Unassembled WGS sequence"/>
</dbReference>
<dbReference type="SUPFAM" id="SSF53300">
    <property type="entry name" value="vWA-like"/>
    <property type="match status" value="1"/>
</dbReference>
<dbReference type="PANTHER" id="PTHR10579:SF42">
    <property type="entry name" value="CHLORIDE CHANNEL ACCESSORY 3B"/>
    <property type="match status" value="1"/>
</dbReference>
<dbReference type="CDD" id="cd00198">
    <property type="entry name" value="vWFA"/>
    <property type="match status" value="1"/>
</dbReference>
<evidence type="ECO:0000313" key="4">
    <source>
        <dbReference type="Proteomes" id="UP000826234"/>
    </source>
</evidence>
<evidence type="ECO:0000313" key="3">
    <source>
        <dbReference type="EMBL" id="KAH0618444.1"/>
    </source>
</evidence>
<sequence>MRRCEGTQVAWVTEKRSVVLLGLYCKACSAVLEIQDMVEEASSYLFNATKQRFYFKTIKVVIPVTWTAKSEYQRATKESYEKADVIVADPFLKYGDEPYTLQYGGCGQPGRYIHFTPNFLTNDNLLRAYGSRGRVFVHEWAHLRWGVFDEYNNDVPFYPAGKNEAEATSKTFPISTNYQKVTQFCNKSNHNIRAPNMQNKMCNYRSTWEVIMDSPDFASSSPRSAPPPPPTISLLQAQERVVCLVLDVSGSMNEFNRIDRLRQAAELFIVQIIETGSWVGIVTFNSGASIKTGLQQIADDSVHKTLTASLPTTASGGTNICLGVHEGFQHQKHNFYFTMVRDSNNPSTHVSGGLTFSATDSLDSNGLIDAFSGISSRSGNINQQSIQLESKGQNLSPSRWMYGTVSIDKTVGNDTFFVVTWSVSLNAPRIILTDPEGKMYTETDFVIDNTNIRTARLKIPGTAKAGDWVYKILNTHTEAQGLSITVTTRAASTTVPPVIVKSYVNQETNSYPSPMVFYTEVTQGFLPVVGANVTAIIESASGKSVELELFDDGSGPDILKHDGIYSRYFTSFKENGRHNIKIRVQGKDETVKRVYRQSQALYVSGYVENGEIKLNPLRHHPSEDKIQANVGNFSRAASGGSFEMTGLPPGNPPDVFPPCKITDLEVEHHEDDEFLLSWTAPGNDYDTGKGK</sequence>
<reference evidence="3 4" key="1">
    <citation type="journal article" date="2022" name="Gigascience">
        <title>A chromosome-level genome assembly and annotation of the desert horned lizard, Phrynosoma platyrhinos, provides insight into chromosomal rearrangements among reptiles.</title>
        <authorList>
            <person name="Koochekian N."/>
            <person name="Ascanio A."/>
            <person name="Farleigh K."/>
            <person name="Card D.C."/>
            <person name="Schield D.R."/>
            <person name="Castoe T.A."/>
            <person name="Jezkova T."/>
        </authorList>
    </citation>
    <scope>NUCLEOTIDE SEQUENCE [LARGE SCALE GENOMIC DNA]</scope>
    <source>
        <strain evidence="3">NK-2021</strain>
    </source>
</reference>
<dbReference type="Gene3D" id="3.40.50.410">
    <property type="entry name" value="von Willebrand factor, type A domain"/>
    <property type="match status" value="1"/>
</dbReference>
<dbReference type="EMBL" id="JAIPUX010005289">
    <property type="protein sequence ID" value="KAH0618444.1"/>
    <property type="molecule type" value="Genomic_DNA"/>
</dbReference>
<feature type="domain" description="VWFA" evidence="2">
    <location>
        <begin position="243"/>
        <end position="334"/>
    </location>
</feature>